<gene>
    <name evidence="2" type="ORF">TRFO_21730</name>
</gene>
<reference evidence="2" key="1">
    <citation type="submission" date="2016-10" db="EMBL/GenBank/DDBJ databases">
        <authorList>
            <person name="Benchimol M."/>
            <person name="Almeida L.G."/>
            <person name="Vasconcelos A.T."/>
            <person name="Perreira-Neves A."/>
            <person name="Rosa I.A."/>
            <person name="Tasca T."/>
            <person name="Bogo M.R."/>
            <person name="de Souza W."/>
        </authorList>
    </citation>
    <scope>NUCLEOTIDE SEQUENCE [LARGE SCALE GENOMIC DNA]</scope>
    <source>
        <strain evidence="2">K</strain>
    </source>
</reference>
<name>A0A1J4KHN9_9EUKA</name>
<proteinExistence type="predicted"/>
<dbReference type="EMBL" id="MLAK01000641">
    <property type="protein sequence ID" value="OHT09340.1"/>
    <property type="molecule type" value="Genomic_DNA"/>
</dbReference>
<dbReference type="RefSeq" id="XP_068362476.1">
    <property type="nucleotide sequence ID" value="XM_068502154.1"/>
</dbReference>
<dbReference type="VEuPathDB" id="TrichDB:TRFO_21730"/>
<keyword evidence="3" id="KW-1185">Reference proteome</keyword>
<evidence type="ECO:0000313" key="2">
    <source>
        <dbReference type="EMBL" id="OHT09340.1"/>
    </source>
</evidence>
<sequence length="1178" mass="129077">MKVMTFWIFLYFAFCDEIIDVHSTDYHFLDVRNDSSTIFTFRNYHSFFYLSETPEIDVYYKQKVEYSNSSYSKMHFEPSAESFFIESGRSILKIVIPAQNYSYIHSQNYITYFHGTIADNATKLFLQYSRPQMTFKNYGCMAFISFSDYLGNYFYSNASYKCKNFKREQWISDDSFISYCLTSKYTILYHNGGELTVNDPKFADHEDHFNPQRYYDANSDGSSNFYLNVTKRDGFYIYKGQITYFDVRKMDNYVCDISLGDVVLNETGFYCNNSHIQERESEYFHQEIIVRGSSKIHSIKTYNTSARFRFEYLKSNRLIFKESQEINISFRGYNYIQSTKSSSPGILCSEGSSINLGKNNSEESITTHDSYLEVEGGLYSSGIGTGRKTSYCKRIGIYGGRIKSIGGEFGSGIGCGFGEYPHSSNVEEIKICGSSQVTSIGGRFGSGIGSGFGANYDSSNVYRILISSNCTINATSIQNGSGIGSGYGGNEKSSSVKIINITGCNFINSVSLENGAGIGSGFGGFNNSASVDSIIINKCNINATSLSKGAGIGSGYGYKTYASNVNSLIINNSNVTSQSRGKGSGIGGGCGHGINSSRIKNILINNSNITSTGSDHSSGIGSGQNSNIKQIEILNSHCATSGGSSGIGYSGTGIVKLIFLNYSDIKAIGRNGAGIGGGFREYPDNDLNDWKEKFYDDIFLHYKHRPFEYSFKINTDELIWKYPRSKSQVIRDYPRYYSEYYHTDNIIRIIPKFKNITMLSIYSCNISAKSLKNGAGIGCGYNSCPSFLMIDTVGVFNGNYIDTSIFTNGSEKGSGIGTGSGFSHIYELKVYGQNINATGGKHGAGIGTSGTPNSIISHLDVNLKSSHITGGDYGAGIGTGKFGFINFTSISGQSTEIKGGKYGSGIGLGLSGIIENLHVKGSINTTGGEYGAGIGGGSGNKPESHIGILNILGGDQNVNPLRTIGGEKGTGIGGGFGNSENSSFINEIYVSGGFISSQGGKYGSGLGGGYGKSYNSSFVNFIFVSCGTHDIKGGYYGSGIGGGYGGNHSNDVLNYFDSYFEQKRTKDFSKWMSDDIDRIYGQFEGDTNKTNVFRSSSSSYVGKIELANSPCTKNYTVISGKKAQSAIGNGRFGCTYEYDRDFAQKYSNKNHEFRYEYEFIPIKKENEKKRYVKIDDYY</sequence>
<dbReference type="GeneID" id="94836858"/>
<comment type="caution">
    <text evidence="2">The sequence shown here is derived from an EMBL/GenBank/DDBJ whole genome shotgun (WGS) entry which is preliminary data.</text>
</comment>
<feature type="chain" id="PRO_5012407734" evidence="1">
    <location>
        <begin position="16"/>
        <end position="1178"/>
    </location>
</feature>
<evidence type="ECO:0000313" key="3">
    <source>
        <dbReference type="Proteomes" id="UP000179807"/>
    </source>
</evidence>
<protein>
    <submittedName>
        <fullName evidence="2">Uncharacterized protein</fullName>
    </submittedName>
</protein>
<keyword evidence="1" id="KW-0732">Signal</keyword>
<dbReference type="AlphaFoldDB" id="A0A1J4KHN9"/>
<feature type="signal peptide" evidence="1">
    <location>
        <begin position="1"/>
        <end position="15"/>
    </location>
</feature>
<dbReference type="Proteomes" id="UP000179807">
    <property type="component" value="Unassembled WGS sequence"/>
</dbReference>
<organism evidence="2 3">
    <name type="scientific">Tritrichomonas foetus</name>
    <dbReference type="NCBI Taxonomy" id="1144522"/>
    <lineage>
        <taxon>Eukaryota</taxon>
        <taxon>Metamonada</taxon>
        <taxon>Parabasalia</taxon>
        <taxon>Tritrichomonadida</taxon>
        <taxon>Tritrichomonadidae</taxon>
        <taxon>Tritrichomonas</taxon>
    </lineage>
</organism>
<accession>A0A1J4KHN9</accession>
<evidence type="ECO:0000256" key="1">
    <source>
        <dbReference type="SAM" id="SignalP"/>
    </source>
</evidence>